<evidence type="ECO:0000313" key="3">
    <source>
        <dbReference type="Proteomes" id="UP000555448"/>
    </source>
</evidence>
<evidence type="ECO:0000313" key="2">
    <source>
        <dbReference type="EMBL" id="MBB4860356.1"/>
    </source>
</evidence>
<protein>
    <submittedName>
        <fullName evidence="2">Uncharacterized protein</fullName>
    </submittedName>
</protein>
<evidence type="ECO:0000256" key="1">
    <source>
        <dbReference type="SAM" id="MobiDB-lite"/>
    </source>
</evidence>
<keyword evidence="3" id="KW-1185">Reference proteome</keyword>
<name>A0A7W7KDD8_9SPHN</name>
<dbReference type="Proteomes" id="UP000555448">
    <property type="component" value="Unassembled WGS sequence"/>
</dbReference>
<feature type="region of interest" description="Disordered" evidence="1">
    <location>
        <begin position="79"/>
        <end position="102"/>
    </location>
</feature>
<proteinExistence type="predicted"/>
<accession>A0A7W7KDD8</accession>
<dbReference type="EMBL" id="JACHLR010000020">
    <property type="protein sequence ID" value="MBB4860356.1"/>
    <property type="molecule type" value="Genomic_DNA"/>
</dbReference>
<organism evidence="2 3">
    <name type="scientific">Novosphingobium chloroacetimidivorans</name>
    <dbReference type="NCBI Taxonomy" id="1428314"/>
    <lineage>
        <taxon>Bacteria</taxon>
        <taxon>Pseudomonadati</taxon>
        <taxon>Pseudomonadota</taxon>
        <taxon>Alphaproteobacteria</taxon>
        <taxon>Sphingomonadales</taxon>
        <taxon>Sphingomonadaceae</taxon>
        <taxon>Novosphingobium</taxon>
    </lineage>
</organism>
<reference evidence="2 3" key="1">
    <citation type="submission" date="2020-08" db="EMBL/GenBank/DDBJ databases">
        <title>Functional genomics of gut bacteria from endangered species of beetles.</title>
        <authorList>
            <person name="Carlos-Shanley C."/>
        </authorList>
    </citation>
    <scope>NUCLEOTIDE SEQUENCE [LARGE SCALE GENOMIC DNA]</scope>
    <source>
        <strain evidence="2 3">S00245</strain>
    </source>
</reference>
<dbReference type="AlphaFoldDB" id="A0A7W7KDD8"/>
<feature type="compositionally biased region" description="Basic residues" evidence="1">
    <location>
        <begin position="85"/>
        <end position="102"/>
    </location>
</feature>
<comment type="caution">
    <text evidence="2">The sequence shown here is derived from an EMBL/GenBank/DDBJ whole genome shotgun (WGS) entry which is preliminary data.</text>
</comment>
<gene>
    <name evidence="2" type="ORF">HNO88_003699</name>
</gene>
<sequence>MLRALPSLTSARHALLQTLPTQTVGNEEQIAWQQVSTPVNLAAQAVILAQATSEDVEMEPIAGSGLLFAQLAPATSLQVNELEKRRHRSSNLFSRLRRSSPR</sequence>